<reference evidence="8" key="1">
    <citation type="journal article" date="2020" name="mSystems">
        <title>Genome- and Community-Level Interaction Insights into Carbon Utilization and Element Cycling Functions of Hydrothermarchaeota in Hydrothermal Sediment.</title>
        <authorList>
            <person name="Zhou Z."/>
            <person name="Liu Y."/>
            <person name="Xu W."/>
            <person name="Pan J."/>
            <person name="Luo Z.H."/>
            <person name="Li M."/>
        </authorList>
    </citation>
    <scope>NUCLEOTIDE SEQUENCE [LARGE SCALE GENOMIC DNA]</scope>
    <source>
        <strain evidence="8">SpSt-456</strain>
    </source>
</reference>
<dbReference type="Gene3D" id="3.40.190.10">
    <property type="entry name" value="Periplasmic binding protein-like II"/>
    <property type="match status" value="2"/>
</dbReference>
<feature type="chain" id="PRO_5032468683" evidence="5">
    <location>
        <begin position="24"/>
        <end position="269"/>
    </location>
</feature>
<dbReference type="CDD" id="cd13629">
    <property type="entry name" value="PBP2_Dsm1740"/>
    <property type="match status" value="1"/>
</dbReference>
<dbReference type="Pfam" id="PF00497">
    <property type="entry name" value="SBP_bac_3"/>
    <property type="match status" value="1"/>
</dbReference>
<evidence type="ECO:0000256" key="5">
    <source>
        <dbReference type="SAM" id="SignalP"/>
    </source>
</evidence>
<evidence type="ECO:0000256" key="3">
    <source>
        <dbReference type="ARBA" id="ARBA00022729"/>
    </source>
</evidence>
<evidence type="ECO:0000313" key="8">
    <source>
        <dbReference type="EMBL" id="HFK96483.1"/>
    </source>
</evidence>
<dbReference type="EMBL" id="DSTK01000013">
    <property type="protein sequence ID" value="HFK96483.1"/>
    <property type="molecule type" value="Genomic_DNA"/>
</dbReference>
<accession>A0A832A0W9</accession>
<dbReference type="AlphaFoldDB" id="A0A832A0W9"/>
<keyword evidence="3 5" id="KW-0732">Signal</keyword>
<dbReference type="PANTHER" id="PTHR35936">
    <property type="entry name" value="MEMBRANE-BOUND LYTIC MUREIN TRANSGLYCOSYLASE F"/>
    <property type="match status" value="1"/>
</dbReference>
<feature type="signal peptide" evidence="5">
    <location>
        <begin position="1"/>
        <end position="23"/>
    </location>
</feature>
<comment type="caution">
    <text evidence="8">The sequence shown here is derived from an EMBL/GenBank/DDBJ whole genome shotgun (WGS) entry which is preliminary data.</text>
</comment>
<dbReference type="PANTHER" id="PTHR35936:SF17">
    <property type="entry name" value="ARGININE-BINDING EXTRACELLULAR PROTEIN ARTP"/>
    <property type="match status" value="1"/>
</dbReference>
<dbReference type="GO" id="GO:0015276">
    <property type="term" value="F:ligand-gated monoatomic ion channel activity"/>
    <property type="evidence" value="ECO:0007669"/>
    <property type="project" value="InterPro"/>
</dbReference>
<evidence type="ECO:0000259" key="7">
    <source>
        <dbReference type="SMART" id="SM00079"/>
    </source>
</evidence>
<dbReference type="InterPro" id="IPR018313">
    <property type="entry name" value="SBP_3_CS"/>
</dbReference>
<evidence type="ECO:0000256" key="1">
    <source>
        <dbReference type="ARBA" id="ARBA00004196"/>
    </source>
</evidence>
<evidence type="ECO:0000259" key="6">
    <source>
        <dbReference type="SMART" id="SM00062"/>
    </source>
</evidence>
<proteinExistence type="inferred from homology"/>
<feature type="domain" description="Ionotropic glutamate receptor C-terminal" evidence="7">
    <location>
        <begin position="43"/>
        <end position="265"/>
    </location>
</feature>
<organism evidence="8">
    <name type="scientific">Desulfacinum infernum</name>
    <dbReference type="NCBI Taxonomy" id="35837"/>
    <lineage>
        <taxon>Bacteria</taxon>
        <taxon>Pseudomonadati</taxon>
        <taxon>Thermodesulfobacteriota</taxon>
        <taxon>Syntrophobacteria</taxon>
        <taxon>Syntrophobacterales</taxon>
        <taxon>Syntrophobacteraceae</taxon>
        <taxon>Desulfacinum</taxon>
    </lineage>
</organism>
<dbReference type="PROSITE" id="PS01039">
    <property type="entry name" value="SBP_BACTERIAL_3"/>
    <property type="match status" value="1"/>
</dbReference>
<protein>
    <submittedName>
        <fullName evidence="8">Transporter substrate-binding domain-containing protein</fullName>
    </submittedName>
</protein>
<dbReference type="SMART" id="SM00079">
    <property type="entry name" value="PBPe"/>
    <property type="match status" value="1"/>
</dbReference>
<comment type="subcellular location">
    <subcellularLocation>
        <location evidence="1">Cell envelope</location>
    </subcellularLocation>
</comment>
<dbReference type="InterPro" id="IPR001638">
    <property type="entry name" value="Solute-binding_3/MltF_N"/>
</dbReference>
<gene>
    <name evidence="8" type="ORF">ENS06_04045</name>
</gene>
<name>A0A832A0W9_9BACT</name>
<dbReference type="GO" id="GO:0016020">
    <property type="term" value="C:membrane"/>
    <property type="evidence" value="ECO:0007669"/>
    <property type="project" value="InterPro"/>
</dbReference>
<dbReference type="SUPFAM" id="SSF53850">
    <property type="entry name" value="Periplasmic binding protein-like II"/>
    <property type="match status" value="1"/>
</dbReference>
<evidence type="ECO:0000256" key="4">
    <source>
        <dbReference type="RuleBase" id="RU003744"/>
    </source>
</evidence>
<feature type="domain" description="Solute-binding protein family 3/N-terminal" evidence="6">
    <location>
        <begin position="43"/>
        <end position="266"/>
    </location>
</feature>
<dbReference type="GO" id="GO:0030313">
    <property type="term" value="C:cell envelope"/>
    <property type="evidence" value="ECO:0007669"/>
    <property type="project" value="UniProtKB-SubCell"/>
</dbReference>
<comment type="similarity">
    <text evidence="2 4">Belongs to the bacterial solute-binding protein 3 family.</text>
</comment>
<sequence length="269" mass="29751">MRRTVVITAMVLAGLCAAFSARAVTPHEIFQGSTLNQILQRGTLIVGMEVEYYPFEYADTNGKPVGFDVDLAKLIAQELGVQIEIKDIEWTGLIPALQSGKVDLVISGMTRTLARAKTVSFTEPYFTTGLCVLLSAKKAADIQAVDQLNAPDRVLAVKTGTTGDLVATKKFPKATINRFKDETACVREVVTGRADAFFYDQISIAKHHAQNKDTTRAILKPFTYEPFAMAIRKGDADFLNWLNIFLDTIKGDGRYDELYQKHLGEIIKP</sequence>
<evidence type="ECO:0000256" key="2">
    <source>
        <dbReference type="ARBA" id="ARBA00010333"/>
    </source>
</evidence>
<dbReference type="SMART" id="SM00062">
    <property type="entry name" value="PBPb"/>
    <property type="match status" value="1"/>
</dbReference>
<dbReference type="InterPro" id="IPR001320">
    <property type="entry name" value="Iontro_rcpt_C"/>
</dbReference>